<keyword evidence="3" id="KW-1185">Reference proteome</keyword>
<dbReference type="Proteomes" id="UP001431963">
    <property type="component" value="Unassembled WGS sequence"/>
</dbReference>
<sequence length="65" mass="6792">MGAPAATQQKIQRAIAAAASCGLIVIGFTVHKDGAIDVRTGQPAPVDSPPARVTNKKPKQWNREG</sequence>
<feature type="compositionally biased region" description="Basic residues" evidence="1">
    <location>
        <begin position="54"/>
        <end position="65"/>
    </location>
</feature>
<comment type="caution">
    <text evidence="2">The sequence shown here is derived from an EMBL/GenBank/DDBJ whole genome shotgun (WGS) entry which is preliminary data.</text>
</comment>
<dbReference type="RefSeq" id="WP_335420784.1">
    <property type="nucleotide sequence ID" value="NZ_JBALHR010000002.1"/>
</dbReference>
<name>A0ABU8BSG3_9RHOB</name>
<evidence type="ECO:0000313" key="3">
    <source>
        <dbReference type="Proteomes" id="UP001431963"/>
    </source>
</evidence>
<dbReference type="EMBL" id="JBALHR010000002">
    <property type="protein sequence ID" value="MEH7827624.1"/>
    <property type="molecule type" value="Genomic_DNA"/>
</dbReference>
<evidence type="ECO:0000313" key="2">
    <source>
        <dbReference type="EMBL" id="MEH7827624.1"/>
    </source>
</evidence>
<feature type="region of interest" description="Disordered" evidence="1">
    <location>
        <begin position="40"/>
        <end position="65"/>
    </location>
</feature>
<reference evidence="2" key="1">
    <citation type="submission" date="2024-02" db="EMBL/GenBank/DDBJ databases">
        <title>Genome sequences of strain Gemmobacter sp. JM10B15.</title>
        <authorList>
            <person name="Zhang M."/>
        </authorList>
    </citation>
    <scope>NUCLEOTIDE SEQUENCE</scope>
    <source>
        <strain evidence="2">JM10B15</strain>
    </source>
</reference>
<gene>
    <name evidence="2" type="ORF">V6590_05655</name>
</gene>
<proteinExistence type="predicted"/>
<protein>
    <submittedName>
        <fullName evidence="2">Uncharacterized protein</fullName>
    </submittedName>
</protein>
<organism evidence="2 3">
    <name type="scientific">Gemmobacter denitrificans</name>
    <dbReference type="NCBI Taxonomy" id="3123040"/>
    <lineage>
        <taxon>Bacteria</taxon>
        <taxon>Pseudomonadati</taxon>
        <taxon>Pseudomonadota</taxon>
        <taxon>Alphaproteobacteria</taxon>
        <taxon>Rhodobacterales</taxon>
        <taxon>Paracoccaceae</taxon>
        <taxon>Gemmobacter</taxon>
    </lineage>
</organism>
<evidence type="ECO:0000256" key="1">
    <source>
        <dbReference type="SAM" id="MobiDB-lite"/>
    </source>
</evidence>
<accession>A0ABU8BSG3</accession>